<name>A0A4C1WKL3_EUMVA</name>
<dbReference type="InterPro" id="IPR029058">
    <property type="entry name" value="AB_hydrolase_fold"/>
</dbReference>
<protein>
    <recommendedName>
        <fullName evidence="1">oleoyl-[acyl-carrier-protein] hydrolase</fullName>
        <ecNumber evidence="1">3.1.2.14</ecNumber>
    </recommendedName>
</protein>
<sequence>MLGAGIAAGLVRPLSRAALGAREAPRALRLLAADHRCGRVLLSPEVGAAQIKKSFSSFASYAVVCGDHELGLELVDRLIGQGAKNVMVHYDLKNGSRFLKIKLNLWKKTEANIHIFTESLHKYNNATEYLQESAKLGRVEGIFIVDESSEVEAKASVVGYLDVASKELCLSLKYFVALRTTADKVEPESQRICVRRRLRSLPALYFNIPTLTKFEQPKEINQSISSALDALETSMRLNYQDVTAIALKEETKFNLLEEIEKKLDLNIKELSDTTTLKSLNLDFEKKEEIIRVLERRCKCSFNRRNLLDITVGRFKEDEIELNVSTKKKKINLEDYFRNVDPDELTSTTELLVMQTLVYEPQIRSDEFEANKTYLILVPGMEGHHGVFNTLCERLKIFALCMQPGLDHPRETPRDTAQRLVKKLLQMVKFQGNFYLLGYSYGVLIVMKMAVLLEQRGIEGTIFCVDSAPDVFPVQLKAVLGDVSGNELQNAVMDHMYSVMVGQSSDELREQLANVSLWEEKCDLAWRHLRGLIHYSSQYARAHMETAYGRIVEAAKYIPEHHQIRSKIVLIRSRYQTEAVATYPRDFGLSQYTIQPVDVYDLEAEHADVLEDLRCTAIVHKHLESRLLEEYFKKNLCETYLLNGGKFLDIATQTT</sequence>
<organism evidence="3 4">
    <name type="scientific">Eumeta variegata</name>
    <name type="common">Bagworm moth</name>
    <name type="synonym">Eumeta japonica</name>
    <dbReference type="NCBI Taxonomy" id="151549"/>
    <lineage>
        <taxon>Eukaryota</taxon>
        <taxon>Metazoa</taxon>
        <taxon>Ecdysozoa</taxon>
        <taxon>Arthropoda</taxon>
        <taxon>Hexapoda</taxon>
        <taxon>Insecta</taxon>
        <taxon>Pterygota</taxon>
        <taxon>Neoptera</taxon>
        <taxon>Endopterygota</taxon>
        <taxon>Lepidoptera</taxon>
        <taxon>Glossata</taxon>
        <taxon>Ditrysia</taxon>
        <taxon>Tineoidea</taxon>
        <taxon>Psychidae</taxon>
        <taxon>Oiketicinae</taxon>
        <taxon>Eumeta</taxon>
    </lineage>
</organism>
<dbReference type="STRING" id="151549.A0A4C1WKL3"/>
<proteinExistence type="predicted"/>
<dbReference type="GO" id="GO:0016297">
    <property type="term" value="F:fatty acyl-[ACP] hydrolase activity"/>
    <property type="evidence" value="ECO:0007669"/>
    <property type="project" value="UniProtKB-EC"/>
</dbReference>
<keyword evidence="4" id="KW-1185">Reference proteome</keyword>
<reference evidence="3 4" key="1">
    <citation type="journal article" date="2019" name="Commun. Biol.">
        <title>The bagworm genome reveals a unique fibroin gene that provides high tensile strength.</title>
        <authorList>
            <person name="Kono N."/>
            <person name="Nakamura H."/>
            <person name="Ohtoshi R."/>
            <person name="Tomita M."/>
            <person name="Numata K."/>
            <person name="Arakawa K."/>
        </authorList>
    </citation>
    <scope>NUCLEOTIDE SEQUENCE [LARGE SCALE GENOMIC DNA]</scope>
</reference>
<comment type="caution">
    <text evidence="3">The sequence shown here is derived from an EMBL/GenBank/DDBJ whole genome shotgun (WGS) entry which is preliminary data.</text>
</comment>
<dbReference type="Gene3D" id="3.90.180.10">
    <property type="entry name" value="Medium-chain alcohol dehydrogenases, catalytic domain"/>
    <property type="match status" value="1"/>
</dbReference>
<dbReference type="Gene3D" id="3.40.50.720">
    <property type="entry name" value="NAD(P)-binding Rossmann-like Domain"/>
    <property type="match status" value="1"/>
</dbReference>
<dbReference type="Proteomes" id="UP000299102">
    <property type="component" value="Unassembled WGS sequence"/>
</dbReference>
<dbReference type="SUPFAM" id="SSF53474">
    <property type="entry name" value="alpha/beta-Hydrolases"/>
    <property type="match status" value="1"/>
</dbReference>
<evidence type="ECO:0000256" key="1">
    <source>
        <dbReference type="ARBA" id="ARBA00012480"/>
    </source>
</evidence>
<dbReference type="AlphaFoldDB" id="A0A4C1WKL3"/>
<evidence type="ECO:0000313" key="3">
    <source>
        <dbReference type="EMBL" id="GBP51791.1"/>
    </source>
</evidence>
<evidence type="ECO:0000259" key="2">
    <source>
        <dbReference type="Pfam" id="PF00975"/>
    </source>
</evidence>
<evidence type="ECO:0000313" key="4">
    <source>
        <dbReference type="Proteomes" id="UP000299102"/>
    </source>
</evidence>
<gene>
    <name evidence="3" type="primary">FASN</name>
    <name evidence="3" type="ORF">EVAR_96858_1</name>
</gene>
<dbReference type="InterPro" id="IPR001031">
    <property type="entry name" value="Thioesterase"/>
</dbReference>
<dbReference type="Gene3D" id="3.40.50.1820">
    <property type="entry name" value="alpha/beta hydrolase"/>
    <property type="match status" value="1"/>
</dbReference>
<dbReference type="EMBL" id="BGZK01000589">
    <property type="protein sequence ID" value="GBP51791.1"/>
    <property type="molecule type" value="Genomic_DNA"/>
</dbReference>
<accession>A0A4C1WKL3</accession>
<dbReference type="Pfam" id="PF00975">
    <property type="entry name" value="Thioesterase"/>
    <property type="match status" value="1"/>
</dbReference>
<feature type="domain" description="Thioesterase" evidence="2">
    <location>
        <begin position="374"/>
        <end position="610"/>
    </location>
</feature>
<dbReference type="OrthoDB" id="329835at2759"/>
<dbReference type="EC" id="3.1.2.14" evidence="1"/>